<feature type="chain" id="PRO_5008248567" description="Enoyl reductase" evidence="2">
    <location>
        <begin position="30"/>
        <end position="348"/>
    </location>
</feature>
<gene>
    <name evidence="3" type="ORF">Spa2297_13635</name>
</gene>
<evidence type="ECO:0000256" key="1">
    <source>
        <dbReference type="SAM" id="MobiDB-lite"/>
    </source>
</evidence>
<evidence type="ECO:0000256" key="2">
    <source>
        <dbReference type="SAM" id="SignalP"/>
    </source>
</evidence>
<protein>
    <recommendedName>
        <fullName evidence="5">Enoyl reductase</fullName>
    </recommendedName>
</protein>
<dbReference type="GeneID" id="91305931"/>
<feature type="signal peptide" evidence="2">
    <location>
        <begin position="1"/>
        <end position="29"/>
    </location>
</feature>
<accession>A0A191UZ49</accession>
<dbReference type="RefSeq" id="WP_064728320.1">
    <property type="nucleotide sequence ID" value="NZ_BMRX01000008.1"/>
</dbReference>
<organism evidence="3 4">
    <name type="scientific">Streptomyces parvulus</name>
    <dbReference type="NCBI Taxonomy" id="146923"/>
    <lineage>
        <taxon>Bacteria</taxon>
        <taxon>Bacillati</taxon>
        <taxon>Actinomycetota</taxon>
        <taxon>Actinomycetes</taxon>
        <taxon>Kitasatosporales</taxon>
        <taxon>Streptomycetaceae</taxon>
        <taxon>Streptomyces</taxon>
    </lineage>
</organism>
<dbReference type="KEGG" id="spav:Spa2297_13635"/>
<feature type="region of interest" description="Disordered" evidence="1">
    <location>
        <begin position="33"/>
        <end position="55"/>
    </location>
</feature>
<name>A0A191UZ49_9ACTN</name>
<dbReference type="Proteomes" id="UP000078468">
    <property type="component" value="Chromosome"/>
</dbReference>
<sequence>MPVMRYRSSAAVAFGAVVALTLCSPQAFAGYGHDDSTNGSAADTSASGEREGDTLKSGVGGVIVFDRSKNGTGKSAGTVTSRASWTPPACYYAPKYTPEEIEAQMRQVWESSAPSHEWALKTQNYYVNGKPYKDFNKDKAGDGYWWDSYVTEGREGDPASQECDEMSFWVDKGDAPPPDRPQAITAETLAQLAYAEIRVPSTEVDLAPKGTTKVNLPTWAWLDTAEFKPVSVTASVPLLGLSATTTAEPVSLKITPGTEDAVTYPASGQCEIVDGRIGVPYAKGRADETPPCGVKYLRSSGDGSYQLQATVSWKISWTSTTGAGGDLPDGEFGAGQDVVVQEIQAVNR</sequence>
<evidence type="ECO:0000313" key="3">
    <source>
        <dbReference type="EMBL" id="ANJ07945.1"/>
    </source>
</evidence>
<feature type="compositionally biased region" description="Polar residues" evidence="1">
    <location>
        <begin position="37"/>
        <end position="47"/>
    </location>
</feature>
<evidence type="ECO:0008006" key="5">
    <source>
        <dbReference type="Google" id="ProtNLM"/>
    </source>
</evidence>
<dbReference type="AlphaFoldDB" id="A0A191UZ49"/>
<evidence type="ECO:0000313" key="4">
    <source>
        <dbReference type="Proteomes" id="UP000078468"/>
    </source>
</evidence>
<dbReference type="EMBL" id="CP015866">
    <property type="protein sequence ID" value="ANJ07945.1"/>
    <property type="molecule type" value="Genomic_DNA"/>
</dbReference>
<reference evidence="3 4" key="1">
    <citation type="submission" date="2016-05" db="EMBL/GenBank/DDBJ databases">
        <title>Non-Contiguous Finished Genome Sequence of Streptomyces parvulus 2297 Integrated Site-Specifically with Actinophage R4.</title>
        <authorList>
            <person name="Nishizawa T."/>
            <person name="Miura T."/>
            <person name="Harada C."/>
            <person name="Guo Y."/>
            <person name="Narisawa K."/>
            <person name="Ohta H."/>
            <person name="Takahashi H."/>
            <person name="Shirai M."/>
        </authorList>
    </citation>
    <scope>NUCLEOTIDE SEQUENCE [LARGE SCALE GENOMIC DNA]</scope>
    <source>
        <strain evidence="3 4">2297</strain>
    </source>
</reference>
<proteinExistence type="predicted"/>
<keyword evidence="2" id="KW-0732">Signal</keyword>